<dbReference type="PANTHER" id="PTHR33099:SF7">
    <property type="entry name" value="MYND-TYPE DOMAIN-CONTAINING PROTEIN"/>
    <property type="match status" value="1"/>
</dbReference>
<feature type="region of interest" description="Disordered" evidence="1">
    <location>
        <begin position="874"/>
        <end position="894"/>
    </location>
</feature>
<accession>S3D8C6</accession>
<proteinExistence type="predicted"/>
<dbReference type="Proteomes" id="UP000016922">
    <property type="component" value="Unassembled WGS sequence"/>
</dbReference>
<dbReference type="HOGENOM" id="CLU_007520_1_2_1"/>
<reference evidence="3 4" key="1">
    <citation type="journal article" date="2013" name="BMC Genomics">
        <title>Genomics-driven discovery of the pneumocandin biosynthetic gene cluster in the fungus Glarea lozoyensis.</title>
        <authorList>
            <person name="Chen L."/>
            <person name="Yue Q."/>
            <person name="Zhang X."/>
            <person name="Xiang M."/>
            <person name="Wang C."/>
            <person name="Li S."/>
            <person name="Che Y."/>
            <person name="Ortiz-Lopez F.J."/>
            <person name="Bills G.F."/>
            <person name="Liu X."/>
            <person name="An Z."/>
        </authorList>
    </citation>
    <scope>NUCLEOTIDE SEQUENCE [LARGE SCALE GENOMIC DNA]</scope>
    <source>
        <strain evidence="4">ATCC 20868 / MF5171</strain>
    </source>
</reference>
<organism evidence="3 4">
    <name type="scientific">Glarea lozoyensis (strain ATCC 20868 / MF5171)</name>
    <dbReference type="NCBI Taxonomy" id="1116229"/>
    <lineage>
        <taxon>Eukaryota</taxon>
        <taxon>Fungi</taxon>
        <taxon>Dikarya</taxon>
        <taxon>Ascomycota</taxon>
        <taxon>Pezizomycotina</taxon>
        <taxon>Leotiomycetes</taxon>
        <taxon>Helotiales</taxon>
        <taxon>Helotiaceae</taxon>
        <taxon>Glarea</taxon>
    </lineage>
</organism>
<dbReference type="Pfam" id="PF13640">
    <property type="entry name" value="2OG-FeII_Oxy_3"/>
    <property type="match status" value="1"/>
</dbReference>
<dbReference type="InterPro" id="IPR005123">
    <property type="entry name" value="Oxoglu/Fe-dep_dioxygenase_dom"/>
</dbReference>
<evidence type="ECO:0000313" key="3">
    <source>
        <dbReference type="EMBL" id="EPE33384.1"/>
    </source>
</evidence>
<dbReference type="OrthoDB" id="27483at2759"/>
<feature type="compositionally biased region" description="Basic and acidic residues" evidence="1">
    <location>
        <begin position="881"/>
        <end position="891"/>
    </location>
</feature>
<dbReference type="OMA" id="AMETIFH"/>
<evidence type="ECO:0000259" key="2">
    <source>
        <dbReference type="PROSITE" id="PS51471"/>
    </source>
</evidence>
<dbReference type="Gene3D" id="2.60.120.620">
    <property type="entry name" value="q2cbj1_9rhob like domain"/>
    <property type="match status" value="1"/>
</dbReference>
<dbReference type="EMBL" id="KE145358">
    <property type="protein sequence ID" value="EPE33384.1"/>
    <property type="molecule type" value="Genomic_DNA"/>
</dbReference>
<protein>
    <recommendedName>
        <fullName evidence="2">Fe2OG dioxygenase domain-containing protein</fullName>
    </recommendedName>
</protein>
<gene>
    <name evidence="3" type="ORF">GLAREA_06397</name>
</gene>
<dbReference type="GeneID" id="19465450"/>
<dbReference type="PROSITE" id="PS51471">
    <property type="entry name" value="FE2OG_OXY"/>
    <property type="match status" value="1"/>
</dbReference>
<dbReference type="AlphaFoldDB" id="S3D8C6"/>
<keyword evidence="4" id="KW-1185">Reference proteome</keyword>
<dbReference type="KEGG" id="glz:GLAREA_06397"/>
<dbReference type="InterPro" id="IPR044862">
    <property type="entry name" value="Pro_4_hyd_alph_FE2OG_OXY"/>
</dbReference>
<name>S3D8C6_GLAL2</name>
<dbReference type="RefSeq" id="XP_008080001.1">
    <property type="nucleotide sequence ID" value="XM_008081810.1"/>
</dbReference>
<dbReference type="PANTHER" id="PTHR33099">
    <property type="entry name" value="FE2OG DIOXYGENASE DOMAIN-CONTAINING PROTEIN"/>
    <property type="match status" value="1"/>
</dbReference>
<sequence length="1001" mass="111932">MATGTYANGNFVSDTAASAAMDDLVGAIHHCLSDVQTDGSFAVFSPLDNAPNPGIYLQNGGVVGLPLSERDAHAIVAASHEAPFGKGEQTIIDKSVRKTWELSPDDFELRNPAWMSFIRSTVTAVGVGLGIGACGRGVSAQLYKMLLYDEGALFKPHQDSEKVPGMFGTLVIVLPSKHEGGEVRVTHAGETKLFESSIHSEFGTSYAAWFSDVTHEVKPVLSGHRLVLTYNLVHTTLGPQQLSAGGEGSLLQLRATFSKWKDGLQQAHWRRAVAYQLEHQYTEASLRFDSLKGKDMQTGSLLKQVCEEYGFSFYLANFEKTVEGGCDEDEETDEDGMHPITEECDTSATLKKVVELDGTEIASDLEFGEKNFTTEFPFEDITPDDEEYSGYTGNEGVSATHFYRRTVALIMPKDYRVEFFLDPARTVPNRSIYGFYGQPEPEPEKSLLLVWHDRFVYELVTNPSDDSAREYLEAVCRMVPRQLKSWRLKTSHWHQIPADYDYGPPKDYQSSKAPFSERIVEQILCTTLEILDSKELFSEAFSIWPEKVTPQMFEQSGIAWVRYDLSLGDKLSMRLAKIESLNDRFEIIKTIELGITSESKRSSKDITTQEEWIKSQIVIALVDSKMKTARDGNTLSMIAQRLPPQDTFQSTLPAVKRQITYTPMALAFLCGLFAACSTGVMAMDIAHKVFRDVISDLAKYFNLKVEDLLKATKPGLDNPYIRSASLKGNEEIDRQNILNITQVMSICLDLGLDEFDEICTKLTANVKASHIKWSHIDVFESFYIPLLKELYSIVQGKAAPPPLQTLFQETLSKYIVEFVRAEPPSAKNFTRPRIPCTYKNRCRGCDDLNRFLINPNQKESRFIVSRQLAGHLGRQLQGKPDLSHSTRRESNTQESLTITKTNTTYVSEHNKWAERFAVAKAHIRSMLVTDEITLRGLLGHKFDMIQSLSVPALVADMSSRHDPLAASRNASNSRVLPPITKRKISASAAASSGMIPTRKLL</sequence>
<feature type="domain" description="Fe2OG dioxygenase" evidence="2">
    <location>
        <begin position="136"/>
        <end position="234"/>
    </location>
</feature>
<evidence type="ECO:0000256" key="1">
    <source>
        <dbReference type="SAM" id="MobiDB-lite"/>
    </source>
</evidence>
<evidence type="ECO:0000313" key="4">
    <source>
        <dbReference type="Proteomes" id="UP000016922"/>
    </source>
</evidence>
<dbReference type="eggNOG" id="ENOG502S2NY">
    <property type="taxonomic scope" value="Eukaryota"/>
</dbReference>